<feature type="domain" description="Cation/H+ exchanger transmembrane" evidence="9">
    <location>
        <begin position="17"/>
        <end position="406"/>
    </location>
</feature>
<sequence>MDDIAYPILLAGLGALALLVAWLPLVLKSLPLSLPILCVGLGYAIFSIPGVPLLLDPLAPSGGAEHLAELVVLISLMGAGLKLDRPVSWHGWTVTWRLIFITMPVSIAFLTILGWWMLGLGFGACLLLGGALAPTDPVLAGDIQVGPPGSGETDEVRFSLTSEAGLNDAAAFPFILLALGIVGPNTTWISHWFEVDVVLRTVIGLAIGLAGGKLLGWLAFRIPKVAQLSSTGEGFVSLAATLLVYGICQIVGGYGFVAVFLTAITFRHMAHRHKYHKTLHGFAESVEHLLTMVVLLLLGGAFAHGLLQALQWQDAAFGLMAVFVLRPLAGMIGLTGLRHRSSGRAWFWDERAIISFFGIRGIGSIYYLVFALNHHAWAAQARMQAIIGFIVLLSIVIHGISVTPAMGWLDRQRRRRPSAPLSIAE</sequence>
<evidence type="ECO:0000256" key="1">
    <source>
        <dbReference type="ARBA" id="ARBA00004651"/>
    </source>
</evidence>
<feature type="transmembrane region" description="Helical" evidence="8">
    <location>
        <begin position="383"/>
        <end position="409"/>
    </location>
</feature>
<dbReference type="AlphaFoldDB" id="A0A6M8HT91"/>
<evidence type="ECO:0000259" key="9">
    <source>
        <dbReference type="Pfam" id="PF00999"/>
    </source>
</evidence>
<evidence type="ECO:0000256" key="2">
    <source>
        <dbReference type="ARBA" id="ARBA00022448"/>
    </source>
</evidence>
<protein>
    <submittedName>
        <fullName evidence="10">Sodium:proton antiporter</fullName>
    </submittedName>
</protein>
<evidence type="ECO:0000256" key="4">
    <source>
        <dbReference type="ARBA" id="ARBA00022692"/>
    </source>
</evidence>
<proteinExistence type="predicted"/>
<dbReference type="PANTHER" id="PTHR32507">
    <property type="entry name" value="NA(+)/H(+) ANTIPORTER 1"/>
    <property type="match status" value="1"/>
</dbReference>
<feature type="transmembrane region" description="Helical" evidence="8">
    <location>
        <begin position="202"/>
        <end position="222"/>
    </location>
</feature>
<keyword evidence="2" id="KW-0813">Transport</keyword>
<name>A0A6M8HT91_9PROT</name>
<feature type="transmembrane region" description="Helical" evidence="8">
    <location>
        <begin position="95"/>
        <end position="118"/>
    </location>
</feature>
<feature type="transmembrane region" description="Helical" evidence="8">
    <location>
        <begin position="286"/>
        <end position="310"/>
    </location>
</feature>
<accession>A0A6M8HT91</accession>
<dbReference type="InterPro" id="IPR006153">
    <property type="entry name" value="Cation/H_exchanger_TM"/>
</dbReference>
<keyword evidence="5 8" id="KW-1133">Transmembrane helix</keyword>
<comment type="subcellular location">
    <subcellularLocation>
        <location evidence="1">Cell membrane</location>
        <topology evidence="1">Multi-pass membrane protein</topology>
    </subcellularLocation>
</comment>
<dbReference type="GO" id="GO:0015297">
    <property type="term" value="F:antiporter activity"/>
    <property type="evidence" value="ECO:0007669"/>
    <property type="project" value="UniProtKB-KW"/>
</dbReference>
<dbReference type="Pfam" id="PF00999">
    <property type="entry name" value="Na_H_Exchanger"/>
    <property type="match status" value="1"/>
</dbReference>
<dbReference type="Proteomes" id="UP000500767">
    <property type="component" value="Chromosome"/>
</dbReference>
<evidence type="ECO:0000256" key="5">
    <source>
        <dbReference type="ARBA" id="ARBA00022989"/>
    </source>
</evidence>
<dbReference type="RefSeq" id="WP_171832884.1">
    <property type="nucleotide sequence ID" value="NZ_CP053708.1"/>
</dbReference>
<keyword evidence="3" id="KW-0050">Antiport</keyword>
<feature type="transmembrane region" description="Helical" evidence="8">
    <location>
        <begin position="170"/>
        <end position="190"/>
    </location>
</feature>
<dbReference type="KEGG" id="lck:HN018_17495"/>
<keyword evidence="11" id="KW-1185">Reference proteome</keyword>
<dbReference type="GO" id="GO:0005886">
    <property type="term" value="C:plasma membrane"/>
    <property type="evidence" value="ECO:0007669"/>
    <property type="project" value="UniProtKB-SubCell"/>
</dbReference>
<evidence type="ECO:0000313" key="11">
    <source>
        <dbReference type="Proteomes" id="UP000500767"/>
    </source>
</evidence>
<evidence type="ECO:0000256" key="6">
    <source>
        <dbReference type="ARBA" id="ARBA00023065"/>
    </source>
</evidence>
<dbReference type="GO" id="GO:1902600">
    <property type="term" value="P:proton transmembrane transport"/>
    <property type="evidence" value="ECO:0007669"/>
    <property type="project" value="InterPro"/>
</dbReference>
<dbReference type="PANTHER" id="PTHR32507:SF8">
    <property type="entry name" value="CNH1P"/>
    <property type="match status" value="1"/>
</dbReference>
<evidence type="ECO:0000256" key="3">
    <source>
        <dbReference type="ARBA" id="ARBA00022449"/>
    </source>
</evidence>
<reference evidence="10 11" key="1">
    <citation type="journal article" date="2014" name="World J. Microbiol. Biotechnol.">
        <title>Biodiversity and physiological characteristics of Antarctic and Arctic lichens-associated bacteria.</title>
        <authorList>
            <person name="Lee Y.M."/>
            <person name="Kim E.H."/>
            <person name="Lee H.K."/>
            <person name="Hong S.G."/>
        </authorList>
    </citation>
    <scope>NUCLEOTIDE SEQUENCE [LARGE SCALE GENOMIC DNA]</scope>
    <source>
        <strain evidence="10 11">PAMC 26569</strain>
    </source>
</reference>
<keyword evidence="7 8" id="KW-0472">Membrane</keyword>
<feature type="transmembrane region" description="Helical" evidence="8">
    <location>
        <begin position="34"/>
        <end position="55"/>
    </location>
</feature>
<feature type="transmembrane region" description="Helical" evidence="8">
    <location>
        <begin position="242"/>
        <end position="266"/>
    </location>
</feature>
<evidence type="ECO:0000313" key="10">
    <source>
        <dbReference type="EMBL" id="QKE91588.1"/>
    </source>
</evidence>
<feature type="transmembrane region" description="Helical" evidence="8">
    <location>
        <begin position="6"/>
        <end position="27"/>
    </location>
</feature>
<feature type="transmembrane region" description="Helical" evidence="8">
    <location>
        <begin position="316"/>
        <end position="337"/>
    </location>
</feature>
<keyword evidence="6" id="KW-0406">Ion transport</keyword>
<dbReference type="EMBL" id="CP053708">
    <property type="protein sequence ID" value="QKE91588.1"/>
    <property type="molecule type" value="Genomic_DNA"/>
</dbReference>
<evidence type="ECO:0000256" key="7">
    <source>
        <dbReference type="ARBA" id="ARBA00023136"/>
    </source>
</evidence>
<organism evidence="10 11">
    <name type="scientific">Lichenicola cladoniae</name>
    <dbReference type="NCBI Taxonomy" id="1484109"/>
    <lineage>
        <taxon>Bacteria</taxon>
        <taxon>Pseudomonadati</taxon>
        <taxon>Pseudomonadota</taxon>
        <taxon>Alphaproteobacteria</taxon>
        <taxon>Acetobacterales</taxon>
        <taxon>Acetobacteraceae</taxon>
        <taxon>Lichenicola</taxon>
    </lineage>
</organism>
<evidence type="ECO:0000256" key="8">
    <source>
        <dbReference type="SAM" id="Phobius"/>
    </source>
</evidence>
<feature type="transmembrane region" description="Helical" evidence="8">
    <location>
        <begin position="357"/>
        <end position="377"/>
    </location>
</feature>
<keyword evidence="4 8" id="KW-0812">Transmembrane</keyword>
<gene>
    <name evidence="10" type="ORF">HN018_17495</name>
</gene>